<feature type="domain" description="Serine aminopeptidase S33" evidence="1">
    <location>
        <begin position="66"/>
        <end position="167"/>
    </location>
</feature>
<sequence length="261" mass="28723">MPKLLWLPLAFLVAYAAVCALLFFRQQQLIYFPASTRVPPGQTDFALPRGDVVLRGWVVRPGQARAIVYFGGNGESVQHNRALFERWLPGHTVYLVAYRGYGASDGMPSHQALRGDALPLFDHVQARHQRHPVSLVGRSLGGAIASHVASQRRIGGLVLVTPFDSLAAVAQSHYPWLPVRWLLRERHEPIRDLAVYHGPLLIVRAGKDEIVPPAHTDRLIEALPQQPQVIAIPEATHNALDEVAFGAALADFFTSGAQRAP</sequence>
<dbReference type="Pfam" id="PF12146">
    <property type="entry name" value="Hydrolase_4"/>
    <property type="match status" value="1"/>
</dbReference>
<evidence type="ECO:0000313" key="2">
    <source>
        <dbReference type="EMBL" id="GAA4865952.1"/>
    </source>
</evidence>
<dbReference type="EMBL" id="BAABJY010000002">
    <property type="protein sequence ID" value="GAA4865952.1"/>
    <property type="molecule type" value="Genomic_DNA"/>
</dbReference>
<reference evidence="3" key="1">
    <citation type="journal article" date="2019" name="Int. J. Syst. Evol. Microbiol.">
        <title>The Global Catalogue of Microorganisms (GCM) 10K type strain sequencing project: providing services to taxonomists for standard genome sequencing and annotation.</title>
        <authorList>
            <consortium name="The Broad Institute Genomics Platform"/>
            <consortium name="The Broad Institute Genome Sequencing Center for Infectious Disease"/>
            <person name="Wu L."/>
            <person name="Ma J."/>
        </authorList>
    </citation>
    <scope>NUCLEOTIDE SEQUENCE [LARGE SCALE GENOMIC DNA]</scope>
    <source>
        <strain evidence="3">JCM 18392</strain>
    </source>
</reference>
<evidence type="ECO:0000259" key="1">
    <source>
        <dbReference type="Pfam" id="PF12146"/>
    </source>
</evidence>
<protein>
    <submittedName>
        <fullName evidence="2">Alpha/beta hydrolase</fullName>
    </submittedName>
</protein>
<dbReference type="GO" id="GO:0016787">
    <property type="term" value="F:hydrolase activity"/>
    <property type="evidence" value="ECO:0007669"/>
    <property type="project" value="UniProtKB-KW"/>
</dbReference>
<dbReference type="Gene3D" id="3.40.50.1820">
    <property type="entry name" value="alpha/beta hydrolase"/>
    <property type="match status" value="1"/>
</dbReference>
<keyword evidence="2" id="KW-0378">Hydrolase</keyword>
<organism evidence="2 3">
    <name type="scientific">Luteimonas vadosa</name>
    <dbReference type="NCBI Taxonomy" id="1165507"/>
    <lineage>
        <taxon>Bacteria</taxon>
        <taxon>Pseudomonadati</taxon>
        <taxon>Pseudomonadota</taxon>
        <taxon>Gammaproteobacteria</taxon>
        <taxon>Lysobacterales</taxon>
        <taxon>Lysobacteraceae</taxon>
        <taxon>Luteimonas</taxon>
    </lineage>
</organism>
<dbReference type="InterPro" id="IPR029058">
    <property type="entry name" value="AB_hydrolase_fold"/>
</dbReference>
<dbReference type="SUPFAM" id="SSF53474">
    <property type="entry name" value="alpha/beta-Hydrolases"/>
    <property type="match status" value="1"/>
</dbReference>
<dbReference type="Proteomes" id="UP001501323">
    <property type="component" value="Unassembled WGS sequence"/>
</dbReference>
<evidence type="ECO:0000313" key="3">
    <source>
        <dbReference type="Proteomes" id="UP001501323"/>
    </source>
</evidence>
<dbReference type="InterPro" id="IPR022742">
    <property type="entry name" value="Hydrolase_4"/>
</dbReference>
<proteinExistence type="predicted"/>
<keyword evidence="3" id="KW-1185">Reference proteome</keyword>
<accession>A0ABP9E6S9</accession>
<name>A0ABP9E6S9_9GAMM</name>
<comment type="caution">
    <text evidence="2">The sequence shown here is derived from an EMBL/GenBank/DDBJ whole genome shotgun (WGS) entry which is preliminary data.</text>
</comment>
<dbReference type="PANTHER" id="PTHR12277">
    <property type="entry name" value="ALPHA/BETA HYDROLASE DOMAIN-CONTAINING PROTEIN"/>
    <property type="match status" value="1"/>
</dbReference>
<gene>
    <name evidence="2" type="ORF">GCM10023332_17660</name>
</gene>